<comment type="caution">
    <text evidence="5">The sequence shown here is derived from an EMBL/GenBank/DDBJ whole genome shotgun (WGS) entry which is preliminary data.</text>
</comment>
<dbReference type="EMBL" id="JAKGAS010000008">
    <property type="protein sequence ID" value="MCF2949440.1"/>
    <property type="molecule type" value="Genomic_DNA"/>
</dbReference>
<gene>
    <name evidence="5" type="ORF">L0668_15075</name>
</gene>
<dbReference type="Gene3D" id="1.50.10.10">
    <property type="match status" value="1"/>
</dbReference>
<proteinExistence type="inferred from homology"/>
<dbReference type="InterPro" id="IPR028584">
    <property type="entry name" value="Cellobiose_2_epim"/>
</dbReference>
<dbReference type="HAMAP" id="MF_00929">
    <property type="entry name" value="Cellobiose_2_epim"/>
    <property type="match status" value="1"/>
</dbReference>
<sequence>MHQSQPFTRQAMLDELEEITEWWQTHTIDHQDGGFIGEVNSVNQPQYQANKGIILNSRILWFFSELAVFKGLDSEAGQRALATARRSYQYLMKHFDDKQFGGTVWELNHQGECVDSKKQTYAQCFCIYAFCAFYKATLDPQVLNKAMEYFSFVELHTRDKKYGGYIEAYQRDWQPIEDFRLSKKDMNTPKSMNTHLHVLEAYAALYKVNPSAKVEEALRHILVMFKQHILDLENGHLKLFFTEDWQDQSTSFSYGHDIEASWLIWEAVEILDCPQLHAEWQPLIIHIANVCAQESLGDYGQVCEDFDIVNQHKAQDAFWWVQAEALVGFLNVFHLNGDKRMTQICESVWQFIQLYHKDPIHGEWFWLANIEGGKSQDSYKAGFWKAPYHNGRAMMETIKLFDKLVTK</sequence>
<protein>
    <recommendedName>
        <fullName evidence="4">Cellobiose 2-epimerase</fullName>
        <shortName evidence="4">CE</shortName>
        <ecNumber evidence="4">5.1.3.11</ecNumber>
    </recommendedName>
</protein>
<organism evidence="5 6">
    <name type="scientific">Paraglaciecola algarum</name>
    <dbReference type="NCBI Taxonomy" id="3050085"/>
    <lineage>
        <taxon>Bacteria</taxon>
        <taxon>Pseudomonadati</taxon>
        <taxon>Pseudomonadota</taxon>
        <taxon>Gammaproteobacteria</taxon>
        <taxon>Alteromonadales</taxon>
        <taxon>Alteromonadaceae</taxon>
        <taxon>Paraglaciecola</taxon>
    </lineage>
</organism>
<name>A0ABS9DAM3_9ALTE</name>
<reference evidence="5 6" key="1">
    <citation type="submission" date="2022-01" db="EMBL/GenBank/DDBJ databases">
        <title>Paraglaciecola sp. G1-23.</title>
        <authorList>
            <person name="Jin M.S."/>
            <person name="Han D.M."/>
            <person name="Kim H.M."/>
            <person name="Jeon C.O."/>
        </authorList>
    </citation>
    <scope>NUCLEOTIDE SEQUENCE [LARGE SCALE GENOMIC DNA]</scope>
    <source>
        <strain evidence="5 6">G1-23</strain>
    </source>
</reference>
<keyword evidence="3 4" id="KW-0413">Isomerase</keyword>
<evidence type="ECO:0000256" key="3">
    <source>
        <dbReference type="ARBA" id="ARBA00023235"/>
    </source>
</evidence>
<dbReference type="RefSeq" id="WP_235313540.1">
    <property type="nucleotide sequence ID" value="NZ_JAKGAS010000008.1"/>
</dbReference>
<dbReference type="InterPro" id="IPR008928">
    <property type="entry name" value="6-hairpin_glycosidase_sf"/>
</dbReference>
<comment type="catalytic activity">
    <reaction evidence="1 4">
        <text>D-cellobiose = beta-D-glucosyl-(1-&gt;4)-D-mannopyranose</text>
        <dbReference type="Rhea" id="RHEA:23384"/>
        <dbReference type="ChEBI" id="CHEBI:17057"/>
        <dbReference type="ChEBI" id="CHEBI:47931"/>
        <dbReference type="EC" id="5.1.3.11"/>
    </reaction>
</comment>
<comment type="similarity">
    <text evidence="4">Belongs to the cellobiose 2-epimerase family.</text>
</comment>
<evidence type="ECO:0000313" key="6">
    <source>
        <dbReference type="Proteomes" id="UP001521137"/>
    </source>
</evidence>
<dbReference type="PANTHER" id="PTHR15108">
    <property type="entry name" value="N-ACYLGLUCOSAMINE-2-EPIMERASE"/>
    <property type="match status" value="1"/>
</dbReference>
<keyword evidence="6" id="KW-1185">Reference proteome</keyword>
<dbReference type="SUPFAM" id="SSF48208">
    <property type="entry name" value="Six-hairpin glycosidases"/>
    <property type="match status" value="1"/>
</dbReference>
<accession>A0ABS9DAM3</accession>
<evidence type="ECO:0000256" key="2">
    <source>
        <dbReference type="ARBA" id="ARBA00008558"/>
    </source>
</evidence>
<evidence type="ECO:0000256" key="4">
    <source>
        <dbReference type="HAMAP-Rule" id="MF_00929"/>
    </source>
</evidence>
<comment type="similarity">
    <text evidence="2">Belongs to the N-acylglucosamine 2-epimerase family.</text>
</comment>
<dbReference type="Proteomes" id="UP001521137">
    <property type="component" value="Unassembled WGS sequence"/>
</dbReference>
<dbReference type="Pfam" id="PF07221">
    <property type="entry name" value="GlcNAc_2-epim"/>
    <property type="match status" value="1"/>
</dbReference>
<comment type="function">
    <text evidence="4">Catalyzes the reversible epimerization of cellobiose to 4-O-beta-D-glucopyranosyl-D-mannose (Glc-Man).</text>
</comment>
<dbReference type="InterPro" id="IPR012341">
    <property type="entry name" value="6hp_glycosidase-like_sf"/>
</dbReference>
<dbReference type="EC" id="5.1.3.11" evidence="4"/>
<evidence type="ECO:0000256" key="1">
    <source>
        <dbReference type="ARBA" id="ARBA00001470"/>
    </source>
</evidence>
<evidence type="ECO:0000313" key="5">
    <source>
        <dbReference type="EMBL" id="MCF2949440.1"/>
    </source>
</evidence>
<dbReference type="InterPro" id="IPR010819">
    <property type="entry name" value="AGE/CE"/>
</dbReference>